<accession>D1CIL9</accession>
<feature type="transmembrane region" description="Helical" evidence="7">
    <location>
        <begin position="221"/>
        <end position="239"/>
    </location>
</feature>
<dbReference type="InterPro" id="IPR035906">
    <property type="entry name" value="MetI-like_sf"/>
</dbReference>
<feature type="domain" description="ABC transmembrane type-1" evidence="8">
    <location>
        <begin position="83"/>
        <end position="297"/>
    </location>
</feature>
<evidence type="ECO:0000256" key="6">
    <source>
        <dbReference type="ARBA" id="ARBA00023136"/>
    </source>
</evidence>
<reference evidence="10" key="1">
    <citation type="journal article" date="2010" name="Stand. Genomic Sci.">
        <title>Complete genome sequence of 'Thermobaculum terrenum' type strain (YNP1).</title>
        <authorList>
            <person name="Kiss H."/>
            <person name="Cleland D."/>
            <person name="Lapidus A."/>
            <person name="Lucas S."/>
            <person name="Glavina Del Rio T."/>
            <person name="Nolan M."/>
            <person name="Tice H."/>
            <person name="Han C."/>
            <person name="Goodwin L."/>
            <person name="Pitluck S."/>
            <person name="Liolios K."/>
            <person name="Ivanova N."/>
            <person name="Mavromatis K."/>
            <person name="Ovchinnikova G."/>
            <person name="Pati A."/>
            <person name="Chen A."/>
            <person name="Palaniappan K."/>
            <person name="Land M."/>
            <person name="Hauser L."/>
            <person name="Chang Y."/>
            <person name="Jeffries C."/>
            <person name="Lu M."/>
            <person name="Brettin T."/>
            <person name="Detter J."/>
            <person name="Goker M."/>
            <person name="Tindall B."/>
            <person name="Beck B."/>
            <person name="McDermott T."/>
            <person name="Woyke T."/>
            <person name="Bristow J."/>
            <person name="Eisen J."/>
            <person name="Markowitz V."/>
            <person name="Hugenholtz P."/>
            <person name="Kyrpides N."/>
            <person name="Klenk H."/>
            <person name="Cheng J."/>
        </authorList>
    </citation>
    <scope>NUCLEOTIDE SEQUENCE [LARGE SCALE GENOMIC DNA]</scope>
    <source>
        <strain evidence="10">ATCC BAA-798 / YNP1</strain>
    </source>
</reference>
<dbReference type="InterPro" id="IPR000515">
    <property type="entry name" value="MetI-like"/>
</dbReference>
<dbReference type="EMBL" id="CP001826">
    <property type="protein sequence ID" value="ACZ43590.1"/>
    <property type="molecule type" value="Genomic_DNA"/>
</dbReference>
<keyword evidence="4 7" id="KW-0812">Transmembrane</keyword>
<feature type="transmembrane region" description="Helical" evidence="7">
    <location>
        <begin position="120"/>
        <end position="140"/>
    </location>
</feature>
<organism evidence="9 10">
    <name type="scientific">Thermobaculum terrenum (strain ATCC BAA-798 / CCMEE 7001 / YNP1)</name>
    <dbReference type="NCBI Taxonomy" id="525904"/>
    <lineage>
        <taxon>Bacteria</taxon>
        <taxon>Bacillati</taxon>
        <taxon>Chloroflexota</taxon>
        <taxon>Chloroflexia</taxon>
        <taxon>Candidatus Thermobaculales</taxon>
        <taxon>Candidatus Thermobaculaceae</taxon>
        <taxon>Thermobaculum</taxon>
    </lineage>
</organism>
<evidence type="ECO:0000256" key="2">
    <source>
        <dbReference type="ARBA" id="ARBA00022448"/>
    </source>
</evidence>
<feature type="transmembrane region" description="Helical" evidence="7">
    <location>
        <begin position="160"/>
        <end position="179"/>
    </location>
</feature>
<comment type="subcellular location">
    <subcellularLocation>
        <location evidence="1 7">Cell membrane</location>
        <topology evidence="1 7">Multi-pass membrane protein</topology>
    </subcellularLocation>
</comment>
<evidence type="ECO:0000256" key="3">
    <source>
        <dbReference type="ARBA" id="ARBA00022475"/>
    </source>
</evidence>
<keyword evidence="10" id="KW-1185">Reference proteome</keyword>
<evidence type="ECO:0000256" key="1">
    <source>
        <dbReference type="ARBA" id="ARBA00004651"/>
    </source>
</evidence>
<dbReference type="PROSITE" id="PS50928">
    <property type="entry name" value="ABC_TM1"/>
    <property type="match status" value="1"/>
</dbReference>
<keyword evidence="3" id="KW-1003">Cell membrane</keyword>
<keyword evidence="2 7" id="KW-0813">Transport</keyword>
<keyword evidence="5 7" id="KW-1133">Transmembrane helix</keyword>
<dbReference type="STRING" id="525904.Tter_2702"/>
<dbReference type="GO" id="GO:0005886">
    <property type="term" value="C:plasma membrane"/>
    <property type="evidence" value="ECO:0007669"/>
    <property type="project" value="UniProtKB-SubCell"/>
</dbReference>
<evidence type="ECO:0000256" key="5">
    <source>
        <dbReference type="ARBA" id="ARBA00022989"/>
    </source>
</evidence>
<dbReference type="PANTHER" id="PTHR43005:SF1">
    <property type="entry name" value="SPERMIDINE_PUTRESCINE TRANSPORT SYSTEM PERMEASE PROTEIN"/>
    <property type="match status" value="1"/>
</dbReference>
<dbReference type="GO" id="GO:0055085">
    <property type="term" value="P:transmembrane transport"/>
    <property type="evidence" value="ECO:0007669"/>
    <property type="project" value="InterPro"/>
</dbReference>
<dbReference type="KEGG" id="ttr:Tter_2702"/>
<name>D1CIL9_THET1</name>
<dbReference type="eggNOG" id="COG1175">
    <property type="taxonomic scope" value="Bacteria"/>
</dbReference>
<dbReference type="Pfam" id="PF00528">
    <property type="entry name" value="BPD_transp_1"/>
    <property type="match status" value="1"/>
</dbReference>
<dbReference type="HOGENOM" id="CLU_016047_0_3_0"/>
<evidence type="ECO:0000256" key="4">
    <source>
        <dbReference type="ARBA" id="ARBA00022692"/>
    </source>
</evidence>
<dbReference type="RefSeq" id="WP_012876621.1">
    <property type="nucleotide sequence ID" value="NC_013526.1"/>
</dbReference>
<dbReference type="SUPFAM" id="SSF161098">
    <property type="entry name" value="MetI-like"/>
    <property type="match status" value="1"/>
</dbReference>
<dbReference type="CDD" id="cd06261">
    <property type="entry name" value="TM_PBP2"/>
    <property type="match status" value="1"/>
</dbReference>
<evidence type="ECO:0000313" key="10">
    <source>
        <dbReference type="Proteomes" id="UP000000323"/>
    </source>
</evidence>
<proteinExistence type="inferred from homology"/>
<feature type="transmembrane region" description="Helical" evidence="7">
    <location>
        <begin position="273"/>
        <end position="296"/>
    </location>
</feature>
<comment type="similarity">
    <text evidence="7">Belongs to the binding-protein-dependent transport system permease family.</text>
</comment>
<feature type="transmembrane region" description="Helical" evidence="7">
    <location>
        <begin position="82"/>
        <end position="108"/>
    </location>
</feature>
<evidence type="ECO:0000259" key="8">
    <source>
        <dbReference type="PROSITE" id="PS50928"/>
    </source>
</evidence>
<evidence type="ECO:0000256" key="7">
    <source>
        <dbReference type="RuleBase" id="RU363032"/>
    </source>
</evidence>
<feature type="transmembrane region" description="Helical" evidence="7">
    <location>
        <begin position="27"/>
        <end position="51"/>
    </location>
</feature>
<sequence>MSTSVTKQEVSTLLSSRRRGRLESLPYLLVLPSLALICLIELYPFVTGFYYSLKSGSLLNTGEFVGLGNYIRLWSMPDFIHALYFSALFAFFAVFGSYLVGLGLALVLARDVPGKGFFRVALLIPWIIPSIVSITSWRWLIQDQHGSVNVFLLWFGLGPYYFLSSEHLAMLSVIVIKIWRSFPFMMVSLIAALQTIDQSLYEAAAIDGAGRWATFRYVTLPHIKTISVVMWILMTIWSVNDFDTPWLLTQGGPSNATENLIVLAYRYTFAGNMVGIGTAIAFTMLVILAVLSILILRYQERED</sequence>
<dbReference type="AlphaFoldDB" id="D1CIL9"/>
<protein>
    <submittedName>
        <fullName evidence="9">Binding-protein-dependent transport systems inner membrane component</fullName>
    </submittedName>
</protein>
<keyword evidence="6 7" id="KW-0472">Membrane</keyword>
<dbReference type="OrthoDB" id="9809527at2"/>
<dbReference type="Proteomes" id="UP000000323">
    <property type="component" value="Chromosome 2"/>
</dbReference>
<evidence type="ECO:0000313" key="9">
    <source>
        <dbReference type="EMBL" id="ACZ43590.1"/>
    </source>
</evidence>
<dbReference type="Gene3D" id="1.10.3720.10">
    <property type="entry name" value="MetI-like"/>
    <property type="match status" value="1"/>
</dbReference>
<dbReference type="PANTHER" id="PTHR43005">
    <property type="entry name" value="BLR7065 PROTEIN"/>
    <property type="match status" value="1"/>
</dbReference>
<gene>
    <name evidence="9" type="ordered locus">Tter_2702</name>
</gene>